<dbReference type="InterPro" id="IPR011009">
    <property type="entry name" value="Kinase-like_dom_sf"/>
</dbReference>
<dbReference type="SUPFAM" id="SSF56112">
    <property type="entry name" value="Protein kinase-like (PK-like)"/>
    <property type="match status" value="1"/>
</dbReference>
<gene>
    <name evidence="4" type="ORF">FHX73_112643</name>
</gene>
<name>A0A561UHH6_9ACTN</name>
<feature type="compositionally biased region" description="Low complexity" evidence="2">
    <location>
        <begin position="495"/>
        <end position="510"/>
    </location>
</feature>
<dbReference type="Gene3D" id="3.30.200.20">
    <property type="entry name" value="Phosphorylase Kinase, domain 1"/>
    <property type="match status" value="1"/>
</dbReference>
<proteinExistence type="predicted"/>
<feature type="compositionally biased region" description="Polar residues" evidence="2">
    <location>
        <begin position="601"/>
        <end position="621"/>
    </location>
</feature>
<evidence type="ECO:0000259" key="3">
    <source>
        <dbReference type="PROSITE" id="PS50022"/>
    </source>
</evidence>
<feature type="compositionally biased region" description="Low complexity" evidence="2">
    <location>
        <begin position="472"/>
        <end position="481"/>
    </location>
</feature>
<dbReference type="InterPro" id="IPR000719">
    <property type="entry name" value="Prot_kinase_dom"/>
</dbReference>
<feature type="region of interest" description="Disordered" evidence="2">
    <location>
        <begin position="1"/>
        <end position="21"/>
    </location>
</feature>
<dbReference type="RefSeq" id="WP_246213500.1">
    <property type="nucleotide sequence ID" value="NZ_BAAAMZ010000012.1"/>
</dbReference>
<dbReference type="InterPro" id="IPR008979">
    <property type="entry name" value="Galactose-bd-like_sf"/>
</dbReference>
<feature type="compositionally biased region" description="Low complexity" evidence="2">
    <location>
        <begin position="12"/>
        <end position="21"/>
    </location>
</feature>
<feature type="region of interest" description="Disordered" evidence="2">
    <location>
        <begin position="49"/>
        <end position="220"/>
    </location>
</feature>
<dbReference type="GO" id="GO:0005524">
    <property type="term" value="F:ATP binding"/>
    <property type="evidence" value="ECO:0007669"/>
    <property type="project" value="InterPro"/>
</dbReference>
<dbReference type="SUPFAM" id="SSF49785">
    <property type="entry name" value="Galactose-binding domain-like"/>
    <property type="match status" value="1"/>
</dbReference>
<dbReference type="AlphaFoldDB" id="A0A561UHH6"/>
<dbReference type="EMBL" id="VIWT01000001">
    <property type="protein sequence ID" value="TWF98816.1"/>
    <property type="molecule type" value="Genomic_DNA"/>
</dbReference>
<dbReference type="Gene3D" id="1.10.510.10">
    <property type="entry name" value="Transferase(Phosphotransferase) domain 1"/>
    <property type="match status" value="1"/>
</dbReference>
<keyword evidence="1" id="KW-0675">Receptor</keyword>
<feature type="compositionally biased region" description="Pro residues" evidence="2">
    <location>
        <begin position="511"/>
        <end position="535"/>
    </location>
</feature>
<protein>
    <recommendedName>
        <fullName evidence="3">F5/8 type C domain-containing protein</fullName>
    </recommendedName>
</protein>
<keyword evidence="5" id="KW-1185">Reference proteome</keyword>
<dbReference type="CDD" id="cd13973">
    <property type="entry name" value="PK_MviN-like"/>
    <property type="match status" value="1"/>
</dbReference>
<evidence type="ECO:0000313" key="5">
    <source>
        <dbReference type="Proteomes" id="UP000317940"/>
    </source>
</evidence>
<feature type="compositionally biased region" description="Low complexity" evidence="2">
    <location>
        <begin position="576"/>
        <end position="591"/>
    </location>
</feature>
<dbReference type="PROSITE" id="PS50022">
    <property type="entry name" value="FA58C_3"/>
    <property type="match status" value="1"/>
</dbReference>
<feature type="region of interest" description="Disordered" evidence="2">
    <location>
        <begin position="470"/>
        <end position="538"/>
    </location>
</feature>
<sequence>MADRTTDRTRAAVDASAAEPAAEVTAALPAAEATSELTVPLAVAEATAELTVPLTGLNGARPRKDPKPAAKAPAKASGKAPAKASGKAPAKAPARTAAKAPGKTTAAPADEPSATPTAPAKTTAKRKAPAKAAGETTTEATGEITAPLSTAEIAAALAEPSARADEPVEPADATSPEQPEEPEKPASAEPAGGTDPATTEPGDSAEPDPLPGQLPVPARESGDRIAGRYRLDECFTQTEAFSSWRAVDEKLRRAVGVHLLAAGNRRADEVVAAARSAALLGDPRFVQVLDAVQEGELVYVVREWLPDATDLATLLADGPLEPYEAYQMVRQVTEAIAAAHRAGRSHLRLTPRAVLRTDTGQYRINGVAVDAALRGGPAPADRAAAELADTRAIGDLLYAALTHRWPHPEDRYKLTGLPGDDVPPPTELRAQAHPELAELAARILCETGSERLSSPAALAKAIGALPRIRQPAGGSAAGSSAHRYPAPGQTVGRTPAAAPATVRIPAAAPAQVPPRPRPPQPNPGYRPGPARPPQRAPRRAAKVLRWTVSVVLLAAIGYGSWQLAGKLGATSSGTQALSSSGAGGRSSAPASPLAPTPLPITNVTSFNPSGTTQNVHGNTLPLTHDGDPTTAWSTESYDDDLTAMKHGTGLIVDLGAVKSVNSVEVLFLGGTTGVELRVPTATGDALPTQLTDFGQPIATASSTDAQFKLAGPVHTRYLLIWLTSLPKDDSGKYRGQVAEIKVAG</sequence>
<dbReference type="Proteomes" id="UP000317940">
    <property type="component" value="Unassembled WGS sequence"/>
</dbReference>
<reference evidence="4 5" key="1">
    <citation type="submission" date="2019-06" db="EMBL/GenBank/DDBJ databases">
        <title>Sequencing the genomes of 1000 actinobacteria strains.</title>
        <authorList>
            <person name="Klenk H.-P."/>
        </authorList>
    </citation>
    <scope>NUCLEOTIDE SEQUENCE [LARGE SCALE GENOMIC DNA]</scope>
    <source>
        <strain evidence="4 5">DSM 44826</strain>
    </source>
</reference>
<evidence type="ECO:0000313" key="4">
    <source>
        <dbReference type="EMBL" id="TWF98816.1"/>
    </source>
</evidence>
<feature type="region of interest" description="Disordered" evidence="2">
    <location>
        <begin position="571"/>
        <end position="631"/>
    </location>
</feature>
<evidence type="ECO:0000256" key="2">
    <source>
        <dbReference type="SAM" id="MobiDB-lite"/>
    </source>
</evidence>
<dbReference type="GO" id="GO:0004672">
    <property type="term" value="F:protein kinase activity"/>
    <property type="evidence" value="ECO:0007669"/>
    <property type="project" value="InterPro"/>
</dbReference>
<feature type="compositionally biased region" description="Low complexity" evidence="2">
    <location>
        <begin position="130"/>
        <end position="161"/>
    </location>
</feature>
<dbReference type="Gene3D" id="2.60.120.260">
    <property type="entry name" value="Galactose-binding domain-like"/>
    <property type="match status" value="1"/>
</dbReference>
<organism evidence="4 5">
    <name type="scientific">Kitasatospora viridis</name>
    <dbReference type="NCBI Taxonomy" id="281105"/>
    <lineage>
        <taxon>Bacteria</taxon>
        <taxon>Bacillati</taxon>
        <taxon>Actinomycetota</taxon>
        <taxon>Actinomycetes</taxon>
        <taxon>Kitasatosporales</taxon>
        <taxon>Streptomycetaceae</taxon>
        <taxon>Kitasatospora</taxon>
    </lineage>
</organism>
<feature type="domain" description="F5/8 type C" evidence="3">
    <location>
        <begin position="586"/>
        <end position="744"/>
    </location>
</feature>
<dbReference type="InterPro" id="IPR000421">
    <property type="entry name" value="FA58C"/>
</dbReference>
<feature type="compositionally biased region" description="Low complexity" evidence="2">
    <location>
        <begin position="69"/>
        <end position="122"/>
    </location>
</feature>
<comment type="caution">
    <text evidence="4">The sequence shown here is derived from an EMBL/GenBank/DDBJ whole genome shotgun (WGS) entry which is preliminary data.</text>
</comment>
<dbReference type="SMART" id="SM00220">
    <property type="entry name" value="S_TKc"/>
    <property type="match status" value="1"/>
</dbReference>
<feature type="compositionally biased region" description="Basic and acidic residues" evidence="2">
    <location>
        <begin position="1"/>
        <end position="11"/>
    </location>
</feature>
<accession>A0A561UHH6</accession>
<evidence type="ECO:0000256" key="1">
    <source>
        <dbReference type="ARBA" id="ARBA00023170"/>
    </source>
</evidence>